<evidence type="ECO:0000256" key="5">
    <source>
        <dbReference type="ARBA" id="ARBA00022989"/>
    </source>
</evidence>
<dbReference type="InterPro" id="IPR035906">
    <property type="entry name" value="MetI-like_sf"/>
</dbReference>
<proteinExistence type="inferred from homology"/>
<evidence type="ECO:0000259" key="9">
    <source>
        <dbReference type="PROSITE" id="PS50928"/>
    </source>
</evidence>
<evidence type="ECO:0000256" key="8">
    <source>
        <dbReference type="SAM" id="MobiDB-lite"/>
    </source>
</evidence>
<dbReference type="PANTHER" id="PTHR30193:SF37">
    <property type="entry name" value="INNER MEMBRANE ABC TRANSPORTER PERMEASE PROTEIN YCJO"/>
    <property type="match status" value="1"/>
</dbReference>
<comment type="caution">
    <text evidence="10">The sequence shown here is derived from an EMBL/GenBank/DDBJ whole genome shotgun (WGS) entry which is preliminary data.</text>
</comment>
<dbReference type="SUPFAM" id="SSF161098">
    <property type="entry name" value="MetI-like"/>
    <property type="match status" value="1"/>
</dbReference>
<gene>
    <name evidence="10" type="ORF">ACFOZ4_23435</name>
</gene>
<feature type="transmembrane region" description="Helical" evidence="7">
    <location>
        <begin position="289"/>
        <end position="309"/>
    </location>
</feature>
<keyword evidence="5 7" id="KW-1133">Transmembrane helix</keyword>
<feature type="transmembrane region" description="Helical" evidence="7">
    <location>
        <begin position="229"/>
        <end position="254"/>
    </location>
</feature>
<dbReference type="InterPro" id="IPR000515">
    <property type="entry name" value="MetI-like"/>
</dbReference>
<feature type="transmembrane region" description="Helical" evidence="7">
    <location>
        <begin position="136"/>
        <end position="157"/>
    </location>
</feature>
<evidence type="ECO:0000256" key="4">
    <source>
        <dbReference type="ARBA" id="ARBA00022692"/>
    </source>
</evidence>
<dbReference type="Proteomes" id="UP001595816">
    <property type="component" value="Unassembled WGS sequence"/>
</dbReference>
<protein>
    <submittedName>
        <fullName evidence="10">Carbohydrate ABC transporter permease</fullName>
    </submittedName>
</protein>
<keyword evidence="11" id="KW-1185">Reference proteome</keyword>
<keyword evidence="3" id="KW-1003">Cell membrane</keyword>
<dbReference type="Pfam" id="PF00528">
    <property type="entry name" value="BPD_transp_1"/>
    <property type="match status" value="1"/>
</dbReference>
<dbReference type="PANTHER" id="PTHR30193">
    <property type="entry name" value="ABC TRANSPORTER PERMEASE PROTEIN"/>
    <property type="match status" value="1"/>
</dbReference>
<name>A0ABV8LT60_9ACTN</name>
<evidence type="ECO:0000256" key="6">
    <source>
        <dbReference type="ARBA" id="ARBA00023136"/>
    </source>
</evidence>
<dbReference type="EMBL" id="JBHSAY010000012">
    <property type="protein sequence ID" value="MFC4133572.1"/>
    <property type="molecule type" value="Genomic_DNA"/>
</dbReference>
<accession>A0ABV8LT60</accession>
<comment type="subcellular location">
    <subcellularLocation>
        <location evidence="1 7">Cell membrane</location>
        <topology evidence="1 7">Multi-pass membrane protein</topology>
    </subcellularLocation>
</comment>
<evidence type="ECO:0000313" key="11">
    <source>
        <dbReference type="Proteomes" id="UP001595816"/>
    </source>
</evidence>
<dbReference type="PROSITE" id="PS50928">
    <property type="entry name" value="ABC_TM1"/>
    <property type="match status" value="1"/>
</dbReference>
<evidence type="ECO:0000256" key="2">
    <source>
        <dbReference type="ARBA" id="ARBA00022448"/>
    </source>
</evidence>
<feature type="compositionally biased region" description="Polar residues" evidence="8">
    <location>
        <begin position="1"/>
        <end position="10"/>
    </location>
</feature>
<evidence type="ECO:0000256" key="7">
    <source>
        <dbReference type="RuleBase" id="RU363032"/>
    </source>
</evidence>
<evidence type="ECO:0000256" key="1">
    <source>
        <dbReference type="ARBA" id="ARBA00004651"/>
    </source>
</evidence>
<keyword evidence="2 7" id="KW-0813">Transport</keyword>
<evidence type="ECO:0000313" key="10">
    <source>
        <dbReference type="EMBL" id="MFC4133572.1"/>
    </source>
</evidence>
<sequence>MSVSTASAADTQGGGRGHRPPPGRGRRDHRMTARRRDAVAGYLFVAPQLLGWAAFVGWPVVAVVWYSLHSWNLLAGTFDWAGLANYRQLAHDPALGAVLRATLFFSVGLVVLNLALALLLAVLLNQRLRGTAVFRTIFFSPVVVSLVAWAIVSGTLLQGTGGINALLSKVGITGPNWLHEPGAALIAVIVTQTIKNVGLNMVLFLAALQGVPEELYEAAALDGASRWRTFWRITFPLITPTVLLTSIITVVGSLQVFAPIQVLTAGGPGNSTNVLVYDLYKQGFVAHDLSYASTLGVLLFVIVLALTAIQWQMRKKWVVNE</sequence>
<evidence type="ECO:0000256" key="3">
    <source>
        <dbReference type="ARBA" id="ARBA00022475"/>
    </source>
</evidence>
<feature type="region of interest" description="Disordered" evidence="8">
    <location>
        <begin position="1"/>
        <end position="30"/>
    </location>
</feature>
<dbReference type="InterPro" id="IPR051393">
    <property type="entry name" value="ABC_transporter_permease"/>
</dbReference>
<keyword evidence="6 7" id="KW-0472">Membrane</keyword>
<dbReference type="Gene3D" id="1.10.3720.10">
    <property type="entry name" value="MetI-like"/>
    <property type="match status" value="1"/>
</dbReference>
<keyword evidence="4 7" id="KW-0812">Transmembrane</keyword>
<comment type="similarity">
    <text evidence="7">Belongs to the binding-protein-dependent transport system permease family.</text>
</comment>
<organism evidence="10 11">
    <name type="scientific">Hamadaea flava</name>
    <dbReference type="NCBI Taxonomy" id="1742688"/>
    <lineage>
        <taxon>Bacteria</taxon>
        <taxon>Bacillati</taxon>
        <taxon>Actinomycetota</taxon>
        <taxon>Actinomycetes</taxon>
        <taxon>Micromonosporales</taxon>
        <taxon>Micromonosporaceae</taxon>
        <taxon>Hamadaea</taxon>
    </lineage>
</organism>
<dbReference type="RefSeq" id="WP_253762364.1">
    <property type="nucleotide sequence ID" value="NZ_JAMZDZ010000001.1"/>
</dbReference>
<dbReference type="CDD" id="cd06261">
    <property type="entry name" value="TM_PBP2"/>
    <property type="match status" value="1"/>
</dbReference>
<feature type="transmembrane region" description="Helical" evidence="7">
    <location>
        <begin position="39"/>
        <end position="68"/>
    </location>
</feature>
<feature type="transmembrane region" description="Helical" evidence="7">
    <location>
        <begin position="103"/>
        <end position="124"/>
    </location>
</feature>
<reference evidence="11" key="1">
    <citation type="journal article" date="2019" name="Int. J. Syst. Evol. Microbiol.">
        <title>The Global Catalogue of Microorganisms (GCM) 10K type strain sequencing project: providing services to taxonomists for standard genome sequencing and annotation.</title>
        <authorList>
            <consortium name="The Broad Institute Genomics Platform"/>
            <consortium name="The Broad Institute Genome Sequencing Center for Infectious Disease"/>
            <person name="Wu L."/>
            <person name="Ma J."/>
        </authorList>
    </citation>
    <scope>NUCLEOTIDE SEQUENCE [LARGE SCALE GENOMIC DNA]</scope>
    <source>
        <strain evidence="11">CGMCC 4.7289</strain>
    </source>
</reference>
<feature type="domain" description="ABC transmembrane type-1" evidence="9">
    <location>
        <begin position="99"/>
        <end position="310"/>
    </location>
</feature>
<feature type="compositionally biased region" description="Basic residues" evidence="8">
    <location>
        <begin position="16"/>
        <end position="29"/>
    </location>
</feature>
<feature type="transmembrane region" description="Helical" evidence="7">
    <location>
        <begin position="183"/>
        <end position="208"/>
    </location>
</feature>